<evidence type="ECO:0000313" key="16">
    <source>
        <dbReference type="EMBL" id="KAF9506895.1"/>
    </source>
</evidence>
<feature type="domain" description="XPG N-terminal" evidence="15">
    <location>
        <begin position="1"/>
        <end position="98"/>
    </location>
</feature>
<dbReference type="OrthoDB" id="31113at2759"/>
<dbReference type="SMART" id="SM00485">
    <property type="entry name" value="XPGN"/>
    <property type="match status" value="1"/>
</dbReference>
<dbReference type="InterPro" id="IPR003903">
    <property type="entry name" value="UIM_dom"/>
</dbReference>
<dbReference type="SUPFAM" id="SSF88723">
    <property type="entry name" value="PIN domain-like"/>
    <property type="match status" value="1"/>
</dbReference>
<evidence type="ECO:0000259" key="15">
    <source>
        <dbReference type="SMART" id="SM00485"/>
    </source>
</evidence>
<organism evidence="16 17">
    <name type="scientific">Hydnum rufescens UP504</name>
    <dbReference type="NCBI Taxonomy" id="1448309"/>
    <lineage>
        <taxon>Eukaryota</taxon>
        <taxon>Fungi</taxon>
        <taxon>Dikarya</taxon>
        <taxon>Basidiomycota</taxon>
        <taxon>Agaricomycotina</taxon>
        <taxon>Agaricomycetes</taxon>
        <taxon>Cantharellales</taxon>
        <taxon>Hydnaceae</taxon>
        <taxon>Hydnum</taxon>
    </lineage>
</organism>
<evidence type="ECO:0000256" key="3">
    <source>
        <dbReference type="ARBA" id="ARBA00005283"/>
    </source>
</evidence>
<dbReference type="GO" id="GO:0005634">
    <property type="term" value="C:nucleus"/>
    <property type="evidence" value="ECO:0007669"/>
    <property type="project" value="UniProtKB-SubCell"/>
</dbReference>
<evidence type="ECO:0000256" key="12">
    <source>
        <dbReference type="ARBA" id="ARBA00038112"/>
    </source>
</evidence>
<dbReference type="EMBL" id="MU129096">
    <property type="protein sequence ID" value="KAF9506895.1"/>
    <property type="molecule type" value="Genomic_DNA"/>
</dbReference>
<comment type="cofactor">
    <cofactor evidence="1">
        <name>Mg(2+)</name>
        <dbReference type="ChEBI" id="CHEBI:18420"/>
    </cofactor>
</comment>
<comment type="subcellular location">
    <subcellularLocation>
        <location evidence="2">Nucleus</location>
    </subcellularLocation>
</comment>
<feature type="compositionally biased region" description="Polar residues" evidence="13">
    <location>
        <begin position="537"/>
        <end position="562"/>
    </location>
</feature>
<feature type="region of interest" description="Disordered" evidence="13">
    <location>
        <begin position="535"/>
        <end position="586"/>
    </location>
</feature>
<feature type="region of interest" description="Disordered" evidence="13">
    <location>
        <begin position="861"/>
        <end position="881"/>
    </location>
</feature>
<feature type="region of interest" description="Disordered" evidence="13">
    <location>
        <begin position="1115"/>
        <end position="1270"/>
    </location>
</feature>
<dbReference type="InterPro" id="IPR029060">
    <property type="entry name" value="PIN-like_dom_sf"/>
</dbReference>
<evidence type="ECO:0000256" key="7">
    <source>
        <dbReference type="ARBA" id="ARBA00022763"/>
    </source>
</evidence>
<dbReference type="Pfam" id="PF00867">
    <property type="entry name" value="XPG_I"/>
    <property type="match status" value="1"/>
</dbReference>
<keyword evidence="7" id="KW-0227">DNA damage</keyword>
<dbReference type="InterPro" id="IPR006085">
    <property type="entry name" value="XPG_DNA_repair_N"/>
</dbReference>
<dbReference type="GO" id="GO:0046872">
    <property type="term" value="F:metal ion binding"/>
    <property type="evidence" value="ECO:0007669"/>
    <property type="project" value="UniProtKB-KW"/>
</dbReference>
<sequence>MGVAGLWTLLAPVGRPVQLENMEGKKMAIDSSIWLYQFQATMRDKDGRGLVNAHVLGFLRRICKLLFYGIRPVFVFDGGAPVLKKMTITERKKRKIGASLSYARTAEKILAAQMRREALNRHAAAKSSAERTASAAANKATEELLANAVYQEDIDGSPVRPKRTPRQDDKGKGKSQPSPASAEDPDSTKKKNKWHDHDPYRLPELDFGAAVAKATSSTAPDPRLATEDELRNFIEEMVPEDFDIGSEAFRSLPTEVQYEIIGDLRLKSRQTSHMRLQHMLASAPTALDFSKAQIVNLKQRNALTQQLLATTETVGKVKRSTMPVRIAGERNRQYVLVRNTAADGGWVLGVRDEGTRAKPIDVDKHSGNGSEDSDDDADMEEIVPVQSTPDPDLREHQRSMALAAVGRRDVSKGLAPLTTRLRSNALSSSANRPIKSKPLFIDNGDDDDDTDFDPELEIALQQSLEDQEAQQIQTALEESQLQEEDRKRQFRNVSSAQAAGSTYVTLMSRVSGPAAKLAAVRSSIMNVPESPDGAYLASSSIGPRNSQPMSPHTNRASESPNAPISMRPKPLDPSSPRLSTSNLEQSSVPAPLTIHSMSHDTFVPKLPNSQNSGDDDSYTLGPSHVTPSKESHERPLTPISVSPPQPDHTTITSTPSNALEDDDDDLYIPSVTQREVPLIETGLQSSFQPPGQRATEVLAARTLSTSSPIVLGDSDSEMEEVQPSFTPKANALPLAASKVPPILGREEGEVITAKNGAIGRNPELLIQPSPSLQPRERDHGSPPRTSTSDVQFGTEHIAPDTQTLNPPQDDEEPLLEEWDAAQEMDPEAEEGEFVQFMSQIRGRDIDAMRNEIDEELKTLHKQKKAAMRDSEDITPTNDKSDSTEAQCATLVSLGLVEGIITDDSDVFLFGGLRVFRNMFNQSKTVECFLLQDLARELGLDRDTLVRLAYLLGSDYTDGIPGVGPVLAMELMKEFPGDDGLFRFKEWWLKVQSGKDRPEDNSTPFRRRFKKRFKDLHLTEDWPPAVVVQAFKWGLPDLDALREFLNAELSWSTQKVDDTLLPIIRKVGQRGKPGNVNKQHTLETYVDASIGSGTYAPRHRTAYASKRLQKVVLDFRKQKKRQDNAGASTPTSTGVEDSTSDSNDEAQDHQSRRIKQPAPRGKGNGRGRGRARAGRGGAKRKIGSVDSDPLSDDAPEKAASKSKKVKAKAPRKKQKIVRSSEEDEDESETAQKTIPDRPLAVELRRRPKPKPRWNVKDSGDVDADKSIPPDN</sequence>
<comment type="similarity">
    <text evidence="12">Belongs to the XPG/RAD2 endonuclease family. GEN subfamily.</text>
</comment>
<dbReference type="FunFam" id="1.10.150.20:FF:000030">
    <property type="entry name" value="Flap endonuclease GEN-like 1"/>
    <property type="match status" value="1"/>
</dbReference>
<evidence type="ECO:0000256" key="10">
    <source>
        <dbReference type="ARBA" id="ARBA00023204"/>
    </source>
</evidence>
<dbReference type="PRINTS" id="PR00853">
    <property type="entry name" value="XPGRADSUPER"/>
</dbReference>
<dbReference type="PANTHER" id="PTHR16171:SF7">
    <property type="entry name" value="DNA REPAIR PROTEIN RAD2"/>
    <property type="match status" value="1"/>
</dbReference>
<dbReference type="SMART" id="SM00484">
    <property type="entry name" value="XPGI"/>
    <property type="match status" value="1"/>
</dbReference>
<evidence type="ECO:0008006" key="18">
    <source>
        <dbReference type="Google" id="ProtNLM"/>
    </source>
</evidence>
<evidence type="ECO:0000256" key="13">
    <source>
        <dbReference type="SAM" id="MobiDB-lite"/>
    </source>
</evidence>
<dbReference type="SMART" id="SM00279">
    <property type="entry name" value="HhH2"/>
    <property type="match status" value="1"/>
</dbReference>
<feature type="compositionally biased region" description="Basic and acidic residues" evidence="13">
    <location>
        <begin position="1253"/>
        <end position="1270"/>
    </location>
</feature>
<feature type="region of interest" description="Disordered" evidence="13">
    <location>
        <begin position="761"/>
        <end position="791"/>
    </location>
</feature>
<keyword evidence="9" id="KW-0460">Magnesium</keyword>
<gene>
    <name evidence="16" type="ORF">BS47DRAFT_1352389</name>
</gene>
<feature type="region of interest" description="Disordered" evidence="13">
    <location>
        <begin position="426"/>
        <end position="452"/>
    </location>
</feature>
<feature type="region of interest" description="Disordered" evidence="13">
    <location>
        <begin position="600"/>
        <end position="664"/>
    </location>
</feature>
<dbReference type="InterPro" id="IPR006084">
    <property type="entry name" value="XPG/Rad2"/>
</dbReference>
<evidence type="ECO:0000256" key="4">
    <source>
        <dbReference type="ARBA" id="ARBA00022722"/>
    </source>
</evidence>
<keyword evidence="17" id="KW-1185">Reference proteome</keyword>
<evidence type="ECO:0000256" key="8">
    <source>
        <dbReference type="ARBA" id="ARBA00022801"/>
    </source>
</evidence>
<comment type="similarity">
    <text evidence="3">Belongs to the XPG/RAD2 endonuclease family. XPG subfamily.</text>
</comment>
<dbReference type="InterPro" id="IPR001044">
    <property type="entry name" value="XPG/Rad2_eukaryotes"/>
</dbReference>
<feature type="domain" description="XPG-I" evidence="14">
    <location>
        <begin position="884"/>
        <end position="939"/>
    </location>
</feature>
<feature type="compositionally biased region" description="Basic residues" evidence="13">
    <location>
        <begin position="1162"/>
        <end position="1181"/>
    </location>
</feature>
<dbReference type="Pfam" id="PF00752">
    <property type="entry name" value="XPG_N"/>
    <property type="match status" value="1"/>
</dbReference>
<dbReference type="CDD" id="cd09904">
    <property type="entry name" value="H3TH_XPG"/>
    <property type="match status" value="1"/>
</dbReference>
<dbReference type="PROSITE" id="PS50330">
    <property type="entry name" value="UIM"/>
    <property type="match status" value="1"/>
</dbReference>
<dbReference type="InterPro" id="IPR019974">
    <property type="entry name" value="XPG_CS"/>
</dbReference>
<keyword evidence="4" id="KW-0540">Nuclease</keyword>
<keyword evidence="6" id="KW-0255">Endonuclease</keyword>
<evidence type="ECO:0000256" key="6">
    <source>
        <dbReference type="ARBA" id="ARBA00022759"/>
    </source>
</evidence>
<dbReference type="GO" id="GO:0006289">
    <property type="term" value="P:nucleotide-excision repair"/>
    <property type="evidence" value="ECO:0007669"/>
    <property type="project" value="InterPro"/>
</dbReference>
<evidence type="ECO:0000256" key="11">
    <source>
        <dbReference type="ARBA" id="ARBA00023242"/>
    </source>
</evidence>
<dbReference type="GO" id="GO:0048256">
    <property type="term" value="F:flap endonuclease activity"/>
    <property type="evidence" value="ECO:0007669"/>
    <property type="project" value="UniProtKB-ARBA"/>
</dbReference>
<feature type="region of interest" description="Disordered" evidence="13">
    <location>
        <begin position="151"/>
        <end position="200"/>
    </location>
</feature>
<reference evidence="16" key="1">
    <citation type="journal article" date="2020" name="Nat. Commun.">
        <title>Large-scale genome sequencing of mycorrhizal fungi provides insights into the early evolution of symbiotic traits.</title>
        <authorList>
            <person name="Miyauchi S."/>
            <person name="Kiss E."/>
            <person name="Kuo A."/>
            <person name="Drula E."/>
            <person name="Kohler A."/>
            <person name="Sanchez-Garcia M."/>
            <person name="Morin E."/>
            <person name="Andreopoulos B."/>
            <person name="Barry K.W."/>
            <person name="Bonito G."/>
            <person name="Buee M."/>
            <person name="Carver A."/>
            <person name="Chen C."/>
            <person name="Cichocki N."/>
            <person name="Clum A."/>
            <person name="Culley D."/>
            <person name="Crous P.W."/>
            <person name="Fauchery L."/>
            <person name="Girlanda M."/>
            <person name="Hayes R.D."/>
            <person name="Keri Z."/>
            <person name="LaButti K."/>
            <person name="Lipzen A."/>
            <person name="Lombard V."/>
            <person name="Magnuson J."/>
            <person name="Maillard F."/>
            <person name="Murat C."/>
            <person name="Nolan M."/>
            <person name="Ohm R.A."/>
            <person name="Pangilinan J."/>
            <person name="Pereira M.F."/>
            <person name="Perotto S."/>
            <person name="Peter M."/>
            <person name="Pfister S."/>
            <person name="Riley R."/>
            <person name="Sitrit Y."/>
            <person name="Stielow J.B."/>
            <person name="Szollosi G."/>
            <person name="Zifcakova L."/>
            <person name="Stursova M."/>
            <person name="Spatafora J.W."/>
            <person name="Tedersoo L."/>
            <person name="Vaario L.M."/>
            <person name="Yamada A."/>
            <person name="Yan M."/>
            <person name="Wang P."/>
            <person name="Xu J."/>
            <person name="Bruns T."/>
            <person name="Baldrian P."/>
            <person name="Vilgalys R."/>
            <person name="Dunand C."/>
            <person name="Henrissat B."/>
            <person name="Grigoriev I.V."/>
            <person name="Hibbett D."/>
            <person name="Nagy L.G."/>
            <person name="Martin F.M."/>
        </authorList>
    </citation>
    <scope>NUCLEOTIDE SEQUENCE</scope>
    <source>
        <strain evidence="16">UP504</strain>
    </source>
</reference>
<dbReference type="AlphaFoldDB" id="A0A9P6AKC5"/>
<feature type="compositionally biased region" description="Polar residues" evidence="13">
    <location>
        <begin position="647"/>
        <end position="657"/>
    </location>
</feature>
<dbReference type="Proteomes" id="UP000886523">
    <property type="component" value="Unassembled WGS sequence"/>
</dbReference>
<feature type="region of interest" description="Disordered" evidence="13">
    <location>
        <begin position="358"/>
        <end position="378"/>
    </location>
</feature>
<feature type="compositionally biased region" description="Basic residues" evidence="13">
    <location>
        <begin position="1199"/>
        <end position="1215"/>
    </location>
</feature>
<dbReference type="PROSITE" id="PS00841">
    <property type="entry name" value="XPG_1"/>
    <property type="match status" value="1"/>
</dbReference>
<dbReference type="CDD" id="cd09868">
    <property type="entry name" value="PIN_XPG_RAD2"/>
    <property type="match status" value="1"/>
</dbReference>
<dbReference type="Gene3D" id="1.10.150.20">
    <property type="entry name" value="5' to 3' exonuclease, C-terminal subdomain"/>
    <property type="match status" value="1"/>
</dbReference>
<name>A0A9P6AKC5_9AGAM</name>
<evidence type="ECO:0000256" key="1">
    <source>
        <dbReference type="ARBA" id="ARBA00001946"/>
    </source>
</evidence>
<dbReference type="Gene3D" id="3.40.50.1010">
    <property type="entry name" value="5'-nuclease"/>
    <property type="match status" value="2"/>
</dbReference>
<accession>A0A9P6AKC5</accession>
<evidence type="ECO:0000259" key="14">
    <source>
        <dbReference type="SMART" id="SM00484"/>
    </source>
</evidence>
<dbReference type="PANTHER" id="PTHR16171">
    <property type="entry name" value="DNA REPAIR PROTEIN COMPLEMENTING XP-G CELLS-RELATED"/>
    <property type="match status" value="1"/>
</dbReference>
<evidence type="ECO:0000256" key="5">
    <source>
        <dbReference type="ARBA" id="ARBA00022723"/>
    </source>
</evidence>
<dbReference type="PRINTS" id="PR00066">
    <property type="entry name" value="XRODRMPGMNTG"/>
</dbReference>
<evidence type="ECO:0000256" key="9">
    <source>
        <dbReference type="ARBA" id="ARBA00022842"/>
    </source>
</evidence>
<feature type="compositionally biased region" description="Polar residues" evidence="13">
    <location>
        <begin position="1124"/>
        <end position="1136"/>
    </location>
</feature>
<comment type="caution">
    <text evidence="16">The sequence shown here is derived from an EMBL/GenBank/DDBJ whole genome shotgun (WGS) entry which is preliminary data.</text>
</comment>
<evidence type="ECO:0000256" key="2">
    <source>
        <dbReference type="ARBA" id="ARBA00004123"/>
    </source>
</evidence>
<keyword evidence="8" id="KW-0378">Hydrolase</keyword>
<feature type="compositionally biased region" description="Acidic residues" evidence="13">
    <location>
        <begin position="443"/>
        <end position="452"/>
    </location>
</feature>
<keyword evidence="5" id="KW-0479">Metal-binding</keyword>
<evidence type="ECO:0000313" key="17">
    <source>
        <dbReference type="Proteomes" id="UP000886523"/>
    </source>
</evidence>
<feature type="compositionally biased region" description="Polar residues" evidence="13">
    <location>
        <begin position="576"/>
        <end position="586"/>
    </location>
</feature>
<dbReference type="GO" id="GO:0003697">
    <property type="term" value="F:single-stranded DNA binding"/>
    <property type="evidence" value="ECO:0007669"/>
    <property type="project" value="InterPro"/>
</dbReference>
<protein>
    <recommendedName>
        <fullName evidence="18">PIN domain-like protein</fullName>
    </recommendedName>
</protein>
<proteinExistence type="inferred from homology"/>
<keyword evidence="10" id="KW-0234">DNA repair</keyword>
<keyword evidence="11" id="KW-0539">Nucleus</keyword>
<dbReference type="InterPro" id="IPR036279">
    <property type="entry name" value="5-3_exonuclease_C_sf"/>
</dbReference>
<dbReference type="InterPro" id="IPR006086">
    <property type="entry name" value="XPG-I_dom"/>
</dbReference>
<dbReference type="SUPFAM" id="SSF47807">
    <property type="entry name" value="5' to 3' exonuclease, C-terminal subdomain"/>
    <property type="match status" value="1"/>
</dbReference>
<feature type="region of interest" description="Disordered" evidence="13">
    <location>
        <begin position="478"/>
        <end position="497"/>
    </location>
</feature>
<dbReference type="InterPro" id="IPR008918">
    <property type="entry name" value="HhH2"/>
</dbReference>